<dbReference type="SUPFAM" id="SSF88723">
    <property type="entry name" value="PIN domain-like"/>
    <property type="match status" value="1"/>
</dbReference>
<proteinExistence type="predicted"/>
<dbReference type="Gene3D" id="3.40.50.1010">
    <property type="entry name" value="5'-nuclease"/>
    <property type="match status" value="1"/>
</dbReference>
<dbReference type="EMBL" id="JAJUWU010000008">
    <property type="protein sequence ID" value="MCE7028318.1"/>
    <property type="molecule type" value="Genomic_DNA"/>
</dbReference>
<evidence type="ECO:0000313" key="3">
    <source>
        <dbReference type="Proteomes" id="UP001139035"/>
    </source>
</evidence>
<accession>A0A9X1TBS4</accession>
<dbReference type="Pfam" id="PF01850">
    <property type="entry name" value="PIN"/>
    <property type="match status" value="1"/>
</dbReference>
<feature type="domain" description="PIN" evidence="1">
    <location>
        <begin position="1"/>
        <end position="86"/>
    </location>
</feature>
<dbReference type="InterPro" id="IPR002716">
    <property type="entry name" value="PIN_dom"/>
</dbReference>
<dbReference type="PANTHER" id="PTHR36173">
    <property type="entry name" value="RIBONUCLEASE VAPC16-RELATED"/>
    <property type="match status" value="1"/>
</dbReference>
<sequence length="92" mass="10426">MSAVTAFELANKVRIGKLEVAREIIETFDDFIRQGRFSKLHVTHSHALMAGQMLGTHKDPFDRLLAAQAKIEELALITVDQAFDQFGITRLW</sequence>
<keyword evidence="3" id="KW-1185">Reference proteome</keyword>
<dbReference type="InterPro" id="IPR029060">
    <property type="entry name" value="PIN-like_dom_sf"/>
</dbReference>
<dbReference type="PANTHER" id="PTHR36173:SF2">
    <property type="entry name" value="RIBONUCLEASE VAPC16"/>
    <property type="match status" value="1"/>
</dbReference>
<evidence type="ECO:0000259" key="1">
    <source>
        <dbReference type="Pfam" id="PF01850"/>
    </source>
</evidence>
<evidence type="ECO:0000313" key="2">
    <source>
        <dbReference type="EMBL" id="MCE7028318.1"/>
    </source>
</evidence>
<organism evidence="2 3">
    <name type="scientific">Jiella avicenniae</name>
    <dbReference type="NCBI Taxonomy" id="2907202"/>
    <lineage>
        <taxon>Bacteria</taxon>
        <taxon>Pseudomonadati</taxon>
        <taxon>Pseudomonadota</taxon>
        <taxon>Alphaproteobacteria</taxon>
        <taxon>Hyphomicrobiales</taxon>
        <taxon>Aurantimonadaceae</taxon>
        <taxon>Jiella</taxon>
    </lineage>
</organism>
<dbReference type="InterPro" id="IPR052919">
    <property type="entry name" value="TA_system_RNase"/>
</dbReference>
<gene>
    <name evidence="2" type="ORF">LZD57_09985</name>
</gene>
<protein>
    <submittedName>
        <fullName evidence="2">Type II toxin-antitoxin system VapC family toxin</fullName>
    </submittedName>
</protein>
<dbReference type="AlphaFoldDB" id="A0A9X1TBS4"/>
<reference evidence="2" key="1">
    <citation type="submission" date="2022-01" db="EMBL/GenBank/DDBJ databases">
        <title>Jiella avicenniae sp. nov., a novel endophytic bacterium isolated from bark of Avicennia marina.</title>
        <authorList>
            <person name="Tuo L."/>
        </authorList>
    </citation>
    <scope>NUCLEOTIDE SEQUENCE</scope>
    <source>
        <strain evidence="2">CBK1P-4</strain>
    </source>
</reference>
<dbReference type="CDD" id="cd09872">
    <property type="entry name" value="PIN_Sll0205-like"/>
    <property type="match status" value="1"/>
</dbReference>
<dbReference type="Proteomes" id="UP001139035">
    <property type="component" value="Unassembled WGS sequence"/>
</dbReference>
<dbReference type="InterPro" id="IPR041705">
    <property type="entry name" value="PIN_Sll0205"/>
</dbReference>
<name>A0A9X1TBS4_9HYPH</name>
<comment type="caution">
    <text evidence="2">The sequence shown here is derived from an EMBL/GenBank/DDBJ whole genome shotgun (WGS) entry which is preliminary data.</text>
</comment>